<keyword evidence="3 6" id="KW-0808">Transferase</keyword>
<reference evidence="7" key="1">
    <citation type="submission" date="2016-10" db="EMBL/GenBank/DDBJ databases">
        <authorList>
            <person name="Varghese N."/>
            <person name="Submissions S."/>
        </authorList>
    </citation>
    <scope>NUCLEOTIDE SEQUENCE [LARGE SCALE GENOMIC DNA]</scope>
    <source>
        <strain evidence="7">DSM 8344</strain>
    </source>
</reference>
<feature type="domain" description="Diacylglycerol glucosyltransferase N-terminal" evidence="5">
    <location>
        <begin position="17"/>
        <end position="182"/>
    </location>
</feature>
<evidence type="ECO:0000259" key="4">
    <source>
        <dbReference type="Pfam" id="PF00534"/>
    </source>
</evidence>
<dbReference type="InterPro" id="IPR050519">
    <property type="entry name" value="Glycosyltransf_28_UgtP"/>
</dbReference>
<gene>
    <name evidence="6" type="ORF">SAMN05443529_11058</name>
</gene>
<organism evidence="6 7">
    <name type="scientific">Desulfosporosinus hippei DSM 8344</name>
    <dbReference type="NCBI Taxonomy" id="1121419"/>
    <lineage>
        <taxon>Bacteria</taxon>
        <taxon>Bacillati</taxon>
        <taxon>Bacillota</taxon>
        <taxon>Clostridia</taxon>
        <taxon>Eubacteriales</taxon>
        <taxon>Desulfitobacteriaceae</taxon>
        <taxon>Desulfosporosinus</taxon>
    </lineage>
</organism>
<evidence type="ECO:0000259" key="5">
    <source>
        <dbReference type="Pfam" id="PF06925"/>
    </source>
</evidence>
<protein>
    <submittedName>
        <fullName evidence="6">Processive 1,2-diacylglycerol beta-glucosyltransferase</fullName>
    </submittedName>
</protein>
<keyword evidence="7" id="KW-1185">Reference proteome</keyword>
<dbReference type="AlphaFoldDB" id="A0A1G7ZZY4"/>
<evidence type="ECO:0000256" key="3">
    <source>
        <dbReference type="ARBA" id="ARBA00022679"/>
    </source>
</evidence>
<dbReference type="Pfam" id="PF06925">
    <property type="entry name" value="MGDG_synth"/>
    <property type="match status" value="1"/>
</dbReference>
<dbReference type="SUPFAM" id="SSF53756">
    <property type="entry name" value="UDP-Glycosyltransferase/glycogen phosphorylase"/>
    <property type="match status" value="1"/>
</dbReference>
<evidence type="ECO:0000256" key="2">
    <source>
        <dbReference type="ARBA" id="ARBA00022676"/>
    </source>
</evidence>
<sequence length="383" mass="43189">MKHSRILIFSAGFGNGHYRAAEAVIEEILIKEPEAIINHLDFGDFLSKRFNSMAKNLYMEMVKHTPKLWGKFYYKTSQFQPDSLAQRFLNQLGRKEFLRYIQSFAPDLIVCTYPTVSSILAQLRIEQILHIPLITIITDYTVHSHWVHPGVDGYVAACDEVKENLIAWGIKPEKIFTTGIPISPKFNLDKDKETIINKLGLNPKLPIFLLMGGAYEEAKGIKRICESLANSHVSVQTIIVCGKNRQLFHALDELVEHSRNPILRMAYVHNVEDLMSIASLLITKAGGLTVTEALSKNLPLLIYRALPGQEEANADFVQRLGAGNVANSEQDLHQLITYYLTNPQEITKLREKAAIALTGRSTEGTVNAMFKLILSTRKKRMIS</sequence>
<evidence type="ECO:0000313" key="7">
    <source>
        <dbReference type="Proteomes" id="UP000198656"/>
    </source>
</evidence>
<proteinExistence type="inferred from homology"/>
<dbReference type="RefSeq" id="WP_092332989.1">
    <property type="nucleotide sequence ID" value="NZ_FNCP01000010.1"/>
</dbReference>
<dbReference type="GO" id="GO:0016758">
    <property type="term" value="F:hexosyltransferase activity"/>
    <property type="evidence" value="ECO:0007669"/>
    <property type="project" value="InterPro"/>
</dbReference>
<comment type="similarity">
    <text evidence="1">Belongs to the glycosyltransferase 28 family.</text>
</comment>
<dbReference type="InterPro" id="IPR001296">
    <property type="entry name" value="Glyco_trans_1"/>
</dbReference>
<dbReference type="EMBL" id="FNCP01000010">
    <property type="protein sequence ID" value="SDH14117.1"/>
    <property type="molecule type" value="Genomic_DNA"/>
</dbReference>
<dbReference type="Proteomes" id="UP000198656">
    <property type="component" value="Unassembled WGS sequence"/>
</dbReference>
<dbReference type="PANTHER" id="PTHR43025">
    <property type="entry name" value="MONOGALACTOSYLDIACYLGLYCEROL SYNTHASE"/>
    <property type="match status" value="1"/>
</dbReference>
<dbReference type="Gene3D" id="3.40.50.2000">
    <property type="entry name" value="Glycogen Phosphorylase B"/>
    <property type="match status" value="1"/>
</dbReference>
<dbReference type="STRING" id="1121419.SAMN05443529_11058"/>
<dbReference type="GO" id="GO:0016020">
    <property type="term" value="C:membrane"/>
    <property type="evidence" value="ECO:0007669"/>
    <property type="project" value="GOC"/>
</dbReference>
<dbReference type="PANTHER" id="PTHR43025:SF3">
    <property type="entry name" value="MONOGALACTOSYLDIACYLGLYCEROL SYNTHASE 1, CHLOROPLASTIC"/>
    <property type="match status" value="1"/>
</dbReference>
<evidence type="ECO:0000256" key="1">
    <source>
        <dbReference type="ARBA" id="ARBA00006962"/>
    </source>
</evidence>
<evidence type="ECO:0000313" key="6">
    <source>
        <dbReference type="EMBL" id="SDH14117.1"/>
    </source>
</evidence>
<dbReference type="GO" id="GO:0009247">
    <property type="term" value="P:glycolipid biosynthetic process"/>
    <property type="evidence" value="ECO:0007669"/>
    <property type="project" value="InterPro"/>
</dbReference>
<accession>A0A1G7ZZY4</accession>
<dbReference type="Pfam" id="PF00534">
    <property type="entry name" value="Glycos_transf_1"/>
    <property type="match status" value="1"/>
</dbReference>
<dbReference type="InterPro" id="IPR009695">
    <property type="entry name" value="Diacylglyc_glucosyltr_N"/>
</dbReference>
<feature type="domain" description="Glycosyl transferase family 1" evidence="4">
    <location>
        <begin position="191"/>
        <end position="353"/>
    </location>
</feature>
<keyword evidence="2" id="KW-0328">Glycosyltransferase</keyword>
<name>A0A1G7ZZY4_9FIRM</name>
<dbReference type="OrthoDB" id="9815663at2"/>